<protein>
    <submittedName>
        <fullName evidence="1">Uncharacterized protein</fullName>
    </submittedName>
</protein>
<reference evidence="1" key="1">
    <citation type="submission" date="2023-05" db="EMBL/GenBank/DDBJ databases">
        <title>Anaerotaeda fermentans gen. nov., sp. nov., a novel anaerobic planctomycete of the new family within the order Sedimentisphaerales isolated from Taman Peninsula, Russia.</title>
        <authorList>
            <person name="Khomyakova M.A."/>
            <person name="Merkel A.Y."/>
            <person name="Slobodkin A.I."/>
        </authorList>
    </citation>
    <scope>NUCLEOTIDE SEQUENCE</scope>
    <source>
        <strain evidence="1">M17dextr</strain>
    </source>
</reference>
<organism evidence="1 2">
    <name type="scientific">Anaerobaca lacustris</name>
    <dbReference type="NCBI Taxonomy" id="3044600"/>
    <lineage>
        <taxon>Bacteria</taxon>
        <taxon>Pseudomonadati</taxon>
        <taxon>Planctomycetota</taxon>
        <taxon>Phycisphaerae</taxon>
        <taxon>Sedimentisphaerales</taxon>
        <taxon>Anaerobacaceae</taxon>
        <taxon>Anaerobaca</taxon>
    </lineage>
</organism>
<accession>A0AAW6TZ51</accession>
<dbReference type="NCBIfam" id="TIGR04294">
    <property type="entry name" value="pre_pil_HX9DG"/>
    <property type="match status" value="1"/>
</dbReference>
<evidence type="ECO:0000313" key="2">
    <source>
        <dbReference type="Proteomes" id="UP001431776"/>
    </source>
</evidence>
<comment type="caution">
    <text evidence="1">The sequence shown here is derived from an EMBL/GenBank/DDBJ whole genome shotgun (WGS) entry which is preliminary data.</text>
</comment>
<proteinExistence type="predicted"/>
<keyword evidence="2" id="KW-1185">Reference proteome</keyword>
<dbReference type="RefSeq" id="WP_349244113.1">
    <property type="nucleotide sequence ID" value="NZ_JASCXX010000006.1"/>
</dbReference>
<gene>
    <name evidence="1" type="ORF">QJ522_06580</name>
</gene>
<dbReference type="AlphaFoldDB" id="A0AAW6TZ51"/>
<sequence>MRTIRQINRSDVAVLLVSVIVLMSNLSAIGPSGRRRAREIVCQYNLRQWHEVFQDYLERNDGQFFTGEGGSAYYWISNLDAEHLDHRKTRIWLCPEADKPSLDENGEIRDRASVFVAWGLSAGSYYAPEGMAGSYGLNGYTVDSWGGTYEGGVRASEGWRDFDTVPHSDEVPLFVDALRFDLWPLETDGPAANEFASWSGNNMARCCINRHNAAVNCLFLDGSVRKVGLKELWTLKWHKSFNTAGPWTKAGGVTTADWPEWIRNFKDY</sequence>
<name>A0AAW6TZ51_9BACT</name>
<dbReference type="InterPro" id="IPR027558">
    <property type="entry name" value="Pre_pil_HX9DG_C"/>
</dbReference>
<dbReference type="EMBL" id="JASCXX010000006">
    <property type="protein sequence ID" value="MDI6448704.1"/>
    <property type="molecule type" value="Genomic_DNA"/>
</dbReference>
<dbReference type="Proteomes" id="UP001431776">
    <property type="component" value="Unassembled WGS sequence"/>
</dbReference>
<evidence type="ECO:0000313" key="1">
    <source>
        <dbReference type="EMBL" id="MDI6448704.1"/>
    </source>
</evidence>